<reference evidence="1 2" key="1">
    <citation type="submission" date="2015-09" db="EMBL/GenBank/DDBJ databases">
        <title>Host preference determinants of Valsa canker pathogens revealed by comparative genomics.</title>
        <authorList>
            <person name="Yin Z."/>
            <person name="Huang L."/>
        </authorList>
    </citation>
    <scope>NUCLEOTIDE SEQUENCE [LARGE SCALE GENOMIC DNA]</scope>
    <source>
        <strain evidence="1 2">SXYLt</strain>
    </source>
</reference>
<dbReference type="Proteomes" id="UP000285146">
    <property type="component" value="Unassembled WGS sequence"/>
</dbReference>
<evidence type="ECO:0000313" key="2">
    <source>
        <dbReference type="Proteomes" id="UP000285146"/>
    </source>
</evidence>
<dbReference type="EMBL" id="LKEB01000002">
    <property type="protein sequence ID" value="ROW17692.1"/>
    <property type="molecule type" value="Genomic_DNA"/>
</dbReference>
<protein>
    <submittedName>
        <fullName evidence="1">Uncharacterized protein</fullName>
    </submittedName>
</protein>
<gene>
    <name evidence="1" type="ORF">VPNG_00973</name>
</gene>
<name>A0A423XMM5_9PEZI</name>
<sequence length="104" mass="11846">MAPRNTSDVLATSPALSLSDLEKVLLPLVADDDGLGWTWARGFFLLVEEDGDRARERERERGRETERERGREVERARVEGAREPALVLVREGDRDWEGARDGER</sequence>
<dbReference type="InParanoid" id="A0A423XMM5"/>
<organism evidence="1 2">
    <name type="scientific">Cytospora leucostoma</name>
    <dbReference type="NCBI Taxonomy" id="1230097"/>
    <lineage>
        <taxon>Eukaryota</taxon>
        <taxon>Fungi</taxon>
        <taxon>Dikarya</taxon>
        <taxon>Ascomycota</taxon>
        <taxon>Pezizomycotina</taxon>
        <taxon>Sordariomycetes</taxon>
        <taxon>Sordariomycetidae</taxon>
        <taxon>Diaporthales</taxon>
        <taxon>Cytosporaceae</taxon>
        <taxon>Cytospora</taxon>
    </lineage>
</organism>
<proteinExistence type="predicted"/>
<evidence type="ECO:0000313" key="1">
    <source>
        <dbReference type="EMBL" id="ROW17692.1"/>
    </source>
</evidence>
<accession>A0A423XMM5</accession>
<comment type="caution">
    <text evidence="1">The sequence shown here is derived from an EMBL/GenBank/DDBJ whole genome shotgun (WGS) entry which is preliminary data.</text>
</comment>
<dbReference type="AlphaFoldDB" id="A0A423XMM5"/>
<keyword evidence="2" id="KW-1185">Reference proteome</keyword>